<accession>A0AAD9BK10</accession>
<protein>
    <submittedName>
        <fullName evidence="2">Titin like</fullName>
    </submittedName>
</protein>
<evidence type="ECO:0000256" key="1">
    <source>
        <dbReference type="SAM" id="MobiDB-lite"/>
    </source>
</evidence>
<reference evidence="2" key="1">
    <citation type="submission" date="2023-04" db="EMBL/GenBank/DDBJ databases">
        <title>Chromosome-level genome of Chaenocephalus aceratus.</title>
        <authorList>
            <person name="Park H."/>
        </authorList>
    </citation>
    <scope>NUCLEOTIDE SEQUENCE</scope>
    <source>
        <strain evidence="2">DE</strain>
        <tissue evidence="2">Muscle</tissue>
    </source>
</reference>
<evidence type="ECO:0000313" key="3">
    <source>
        <dbReference type="Proteomes" id="UP001228049"/>
    </source>
</evidence>
<organism evidence="2 3">
    <name type="scientific">Dissostichus eleginoides</name>
    <name type="common">Patagonian toothfish</name>
    <name type="synonym">Dissostichus amissus</name>
    <dbReference type="NCBI Taxonomy" id="100907"/>
    <lineage>
        <taxon>Eukaryota</taxon>
        <taxon>Metazoa</taxon>
        <taxon>Chordata</taxon>
        <taxon>Craniata</taxon>
        <taxon>Vertebrata</taxon>
        <taxon>Euteleostomi</taxon>
        <taxon>Actinopterygii</taxon>
        <taxon>Neopterygii</taxon>
        <taxon>Teleostei</taxon>
        <taxon>Neoteleostei</taxon>
        <taxon>Acanthomorphata</taxon>
        <taxon>Eupercaria</taxon>
        <taxon>Perciformes</taxon>
        <taxon>Notothenioidei</taxon>
        <taxon>Nototheniidae</taxon>
        <taxon>Dissostichus</taxon>
    </lineage>
</organism>
<feature type="region of interest" description="Disordered" evidence="1">
    <location>
        <begin position="46"/>
        <end position="73"/>
    </location>
</feature>
<feature type="non-terminal residue" evidence="2">
    <location>
        <position position="1"/>
    </location>
</feature>
<dbReference type="AlphaFoldDB" id="A0AAD9BK10"/>
<gene>
    <name evidence="2" type="ORF">KUDE01_031475</name>
</gene>
<name>A0AAD9BK10_DISEL</name>
<comment type="caution">
    <text evidence="2">The sequence shown here is derived from an EMBL/GenBank/DDBJ whole genome shotgun (WGS) entry which is preliminary data.</text>
</comment>
<feature type="compositionally biased region" description="Pro residues" evidence="1">
    <location>
        <begin position="52"/>
        <end position="62"/>
    </location>
</feature>
<proteinExistence type="predicted"/>
<feature type="non-terminal residue" evidence="2">
    <location>
        <position position="92"/>
    </location>
</feature>
<sequence length="92" mass="9942">VSGSHPHPTPPPTLNNHQQRPCPASHPPVDKRNACAPLFNPLLLLLSSPPSSSRPPLPPPLPGSRHSAPVRIPPRADKAFSLCEWGWEMRGS</sequence>
<dbReference type="Proteomes" id="UP001228049">
    <property type="component" value="Unassembled WGS sequence"/>
</dbReference>
<feature type="region of interest" description="Disordered" evidence="1">
    <location>
        <begin position="1"/>
        <end position="33"/>
    </location>
</feature>
<evidence type="ECO:0000313" key="2">
    <source>
        <dbReference type="EMBL" id="KAK1885280.1"/>
    </source>
</evidence>
<dbReference type="EMBL" id="JASDAP010000021">
    <property type="protein sequence ID" value="KAK1885280.1"/>
    <property type="molecule type" value="Genomic_DNA"/>
</dbReference>
<keyword evidence="3" id="KW-1185">Reference proteome</keyword>